<feature type="coiled-coil region" evidence="1">
    <location>
        <begin position="42"/>
        <end position="69"/>
    </location>
</feature>
<evidence type="ECO:0000313" key="3">
    <source>
        <dbReference type="Proteomes" id="UP000216020"/>
    </source>
</evidence>
<evidence type="ECO:0000313" key="2">
    <source>
        <dbReference type="EMBL" id="OZI38410.1"/>
    </source>
</evidence>
<dbReference type="EMBL" id="NEVM01000001">
    <property type="protein sequence ID" value="OZI38410.1"/>
    <property type="molecule type" value="Genomic_DNA"/>
</dbReference>
<name>A0A261SNN5_9BORD</name>
<reference evidence="3" key="1">
    <citation type="submission" date="2017-05" db="EMBL/GenBank/DDBJ databases">
        <title>Complete and WGS of Bordetella genogroups.</title>
        <authorList>
            <person name="Spilker T."/>
            <person name="Lipuma J."/>
        </authorList>
    </citation>
    <scope>NUCLEOTIDE SEQUENCE [LARGE SCALE GENOMIC DNA]</scope>
    <source>
        <strain evidence="3">AU16122</strain>
    </source>
</reference>
<gene>
    <name evidence="2" type="ORF">CAL29_08865</name>
</gene>
<keyword evidence="1" id="KW-0175">Coiled coil</keyword>
<accession>A0A261SNN5</accession>
<evidence type="ECO:0000256" key="1">
    <source>
        <dbReference type="SAM" id="Coils"/>
    </source>
</evidence>
<proteinExistence type="predicted"/>
<comment type="caution">
    <text evidence="2">The sequence shown here is derived from an EMBL/GenBank/DDBJ whole genome shotgun (WGS) entry which is preliminary data.</text>
</comment>
<dbReference type="AlphaFoldDB" id="A0A261SNN5"/>
<organism evidence="2 3">
    <name type="scientific">Bordetella genomosp. 10</name>
    <dbReference type="NCBI Taxonomy" id="1416804"/>
    <lineage>
        <taxon>Bacteria</taxon>
        <taxon>Pseudomonadati</taxon>
        <taxon>Pseudomonadota</taxon>
        <taxon>Betaproteobacteria</taxon>
        <taxon>Burkholderiales</taxon>
        <taxon>Alcaligenaceae</taxon>
        <taxon>Bordetella</taxon>
    </lineage>
</organism>
<protein>
    <submittedName>
        <fullName evidence="2">Uncharacterized protein</fullName>
    </submittedName>
</protein>
<dbReference type="OrthoDB" id="8637539at2"/>
<keyword evidence="3" id="KW-1185">Reference proteome</keyword>
<dbReference type="RefSeq" id="WP_094852504.1">
    <property type="nucleotide sequence ID" value="NZ_NEVM01000001.1"/>
</dbReference>
<sequence>MSDPHAPYRILRNIDRRIAEDLYRIERQHHYLDELRLGQRDAQEAAAALLMLEAELRSLRSERDALIRALSPMPESTTVFH</sequence>
<dbReference type="Proteomes" id="UP000216020">
    <property type="component" value="Unassembled WGS sequence"/>
</dbReference>